<dbReference type="PANTHER" id="PTHR35580:SF1">
    <property type="entry name" value="PHYTASE-LIKE DOMAIN-CONTAINING PROTEIN"/>
    <property type="match status" value="1"/>
</dbReference>
<proteinExistence type="predicted"/>
<comment type="caution">
    <text evidence="4">The sequence shown here is derived from an EMBL/GenBank/DDBJ whole genome shotgun (WGS) entry which is preliminary data.</text>
</comment>
<feature type="signal peptide" evidence="2">
    <location>
        <begin position="1"/>
        <end position="18"/>
    </location>
</feature>
<evidence type="ECO:0000313" key="5">
    <source>
        <dbReference type="Proteomes" id="UP000535020"/>
    </source>
</evidence>
<keyword evidence="5" id="KW-1185">Reference proteome</keyword>
<evidence type="ECO:0000256" key="1">
    <source>
        <dbReference type="ARBA" id="ARBA00022729"/>
    </source>
</evidence>
<reference evidence="4 5" key="1">
    <citation type="submission" date="2020-07" db="EMBL/GenBank/DDBJ databases">
        <authorList>
            <person name="Sun Q."/>
        </authorList>
    </citation>
    <scope>NUCLEOTIDE SEQUENCE [LARGE SCALE GENOMIC DNA]</scope>
    <source>
        <strain evidence="4 5">MAH-1</strain>
    </source>
</reference>
<name>A0A7Y9C6J2_9FLAO</name>
<dbReference type="PANTHER" id="PTHR35580">
    <property type="entry name" value="CELL SURFACE GLYCOPROTEIN (S-LAYER PROTEIN)-LIKE PROTEIN"/>
    <property type="match status" value="1"/>
</dbReference>
<organism evidence="4 5">
    <name type="scientific">Flavobacterium agri</name>
    <dbReference type="NCBI Taxonomy" id="2743471"/>
    <lineage>
        <taxon>Bacteria</taxon>
        <taxon>Pseudomonadati</taxon>
        <taxon>Bacteroidota</taxon>
        <taxon>Flavobacteriia</taxon>
        <taxon>Flavobacteriales</taxon>
        <taxon>Flavobacteriaceae</taxon>
        <taxon>Flavobacterium</taxon>
    </lineage>
</organism>
<dbReference type="AlphaFoldDB" id="A0A7Y9C6J2"/>
<feature type="chain" id="PRO_5031475460" evidence="2">
    <location>
        <begin position="19"/>
        <end position="571"/>
    </location>
</feature>
<dbReference type="EMBL" id="JACBJI010000004">
    <property type="protein sequence ID" value="NYA71494.1"/>
    <property type="molecule type" value="Genomic_DNA"/>
</dbReference>
<dbReference type="Pfam" id="PF18962">
    <property type="entry name" value="Por_Secre_tail"/>
    <property type="match status" value="1"/>
</dbReference>
<dbReference type="NCBIfam" id="TIGR04183">
    <property type="entry name" value="Por_Secre_tail"/>
    <property type="match status" value="1"/>
</dbReference>
<evidence type="ECO:0000313" key="4">
    <source>
        <dbReference type="EMBL" id="NYA71494.1"/>
    </source>
</evidence>
<dbReference type="Gene3D" id="2.80.10.50">
    <property type="match status" value="1"/>
</dbReference>
<feature type="domain" description="Secretion system C-terminal sorting" evidence="3">
    <location>
        <begin position="502"/>
        <end position="570"/>
    </location>
</feature>
<keyword evidence="1 2" id="KW-0732">Signal</keyword>
<dbReference type="Proteomes" id="UP000535020">
    <property type="component" value="Unassembled WGS sequence"/>
</dbReference>
<accession>A0A7Y9C6J2</accession>
<protein>
    <submittedName>
        <fullName evidence="4">T9SS type A sorting domain-containing protein</fullName>
    </submittedName>
</protein>
<dbReference type="InterPro" id="IPR052918">
    <property type="entry name" value="Motility_Chemotaxis_Reg"/>
</dbReference>
<dbReference type="SUPFAM" id="SSF101898">
    <property type="entry name" value="NHL repeat"/>
    <property type="match status" value="1"/>
</dbReference>
<dbReference type="InterPro" id="IPR026444">
    <property type="entry name" value="Secre_tail"/>
</dbReference>
<gene>
    <name evidence="4" type="ORF">HZF10_11220</name>
</gene>
<sequence>MRKTLLLFSLIGAFSTSAQEDPIFHWSKSAGNIGFDIGYGMNSDSQGNVYTVGVFNGTVDFNPGAGTSNMTAQGAAADAFVQKLDSQGNFVWAKRIGGSSGNHISHIGFAQNGDLILGGSFNETVDFDPNAGTTNLTAVPQPNPIYSSTDVSIVRLTAEGNLVWAKKIGGPGYEEILSMEVDAQGNVFVAGFFELSCDFDPGVGNYSLTATGSRDGFILKLDPDGNFVWAKRIGGASESRINKIVLDAQGNIYATGNYFQAIDVDPNAGQVMLQPSPPDNFNQYSQDAFVFKWNAAGEYQWANRMAGSMSESSYGLAVGNDVVYVSGWFYGSVDMDPGAGEAILSTSNGGSIFVCKYDTSGTFQWAKQTGAALQPEVRKIQLMEDGDLAMYGTFKGSFPFAPGMTMEAQGENDLFVARFDADGNPEWANAFGGTGDEYPGDINIASNGVWLITGAFATTSDLNPFYPINTATSVGSQDIFTVRLAPEALKTQDFQIDGAWSVYPNPSNGQVSLHFDEALFGAKVDIHTILGQKVSEYEIGQTETNLQLRPGNYIVKTQLGNSSSIKKLIVF</sequence>
<evidence type="ECO:0000256" key="2">
    <source>
        <dbReference type="SAM" id="SignalP"/>
    </source>
</evidence>
<dbReference type="SUPFAM" id="SSF63829">
    <property type="entry name" value="Calcium-dependent phosphotriesterase"/>
    <property type="match status" value="1"/>
</dbReference>
<evidence type="ECO:0000259" key="3">
    <source>
        <dbReference type="Pfam" id="PF18962"/>
    </source>
</evidence>